<evidence type="ECO:0008006" key="4">
    <source>
        <dbReference type="Google" id="ProtNLM"/>
    </source>
</evidence>
<dbReference type="eggNOG" id="ENOG5032VQJ">
    <property type="taxonomic scope" value="Bacteria"/>
</dbReference>
<organism evidence="2 3">
    <name type="scientific">Vibrio genomosp. F10 str. ZF-129</name>
    <dbReference type="NCBI Taxonomy" id="1187848"/>
    <lineage>
        <taxon>Bacteria</taxon>
        <taxon>Pseudomonadati</taxon>
        <taxon>Pseudomonadota</taxon>
        <taxon>Gammaproteobacteria</taxon>
        <taxon>Vibrionales</taxon>
        <taxon>Vibrionaceae</taxon>
        <taxon>Vibrio</taxon>
    </lineage>
</organism>
<evidence type="ECO:0000313" key="3">
    <source>
        <dbReference type="Proteomes" id="UP000094741"/>
    </source>
</evidence>
<dbReference type="EMBL" id="AJYQ02000078">
    <property type="protein sequence ID" value="OEE35296.1"/>
    <property type="molecule type" value="Genomic_DNA"/>
</dbReference>
<feature type="signal peptide" evidence="1">
    <location>
        <begin position="1"/>
        <end position="25"/>
    </location>
</feature>
<dbReference type="RefSeq" id="WP_017041650.1">
    <property type="nucleotide sequence ID" value="NZ_AJYQ02000078.1"/>
</dbReference>
<keyword evidence="1" id="KW-0732">Signal</keyword>
<evidence type="ECO:0000313" key="2">
    <source>
        <dbReference type="EMBL" id="OEE35296.1"/>
    </source>
</evidence>
<protein>
    <recommendedName>
        <fullName evidence="4">Integrating conjugative element protein</fullName>
    </recommendedName>
</protein>
<gene>
    <name evidence="2" type="ORF">A1QO_00625</name>
</gene>
<sequence length="147" mass="16528">MKLAKILKYVSIAWPLAATSQFGHASIKMDVYIDSNTEVFVPMSRKISAFNVHKVDALKINEERISKLLPKDPKLAQERIASFVESGEYKQYAQDLIDSWSSISSVVGRGIKKVPAVVINDKYVVYGMSPQKALIYYDAHIIKYGSQ</sequence>
<dbReference type="InterPro" id="IPR011090">
    <property type="entry name" value="Integr_conj_element_PFL4709"/>
</dbReference>
<accession>A0A1E5BG99</accession>
<comment type="caution">
    <text evidence="2">The sequence shown here is derived from an EMBL/GenBank/DDBJ whole genome shotgun (WGS) entry which is preliminary data.</text>
</comment>
<dbReference type="OrthoDB" id="8448784at2"/>
<feature type="chain" id="PRO_5009171584" description="Integrating conjugative element protein" evidence="1">
    <location>
        <begin position="26"/>
        <end position="147"/>
    </location>
</feature>
<dbReference type="AlphaFoldDB" id="A0A1E5BG99"/>
<reference evidence="2 3" key="1">
    <citation type="journal article" date="2012" name="Science">
        <title>Ecological populations of bacteria act as socially cohesive units of antibiotic production and resistance.</title>
        <authorList>
            <person name="Cordero O.X."/>
            <person name="Wildschutte H."/>
            <person name="Kirkup B."/>
            <person name="Proehl S."/>
            <person name="Ngo L."/>
            <person name="Hussain F."/>
            <person name="Le Roux F."/>
            <person name="Mincer T."/>
            <person name="Polz M.F."/>
        </authorList>
    </citation>
    <scope>NUCLEOTIDE SEQUENCE [LARGE SCALE GENOMIC DNA]</scope>
    <source>
        <strain evidence="2 3">ZF-129</strain>
    </source>
</reference>
<dbReference type="STRING" id="1187848.A1QO_00625"/>
<name>A0A1E5BG99_9VIBR</name>
<dbReference type="Pfam" id="PF07511">
    <property type="entry name" value="DUF1525"/>
    <property type="match status" value="1"/>
</dbReference>
<proteinExistence type="predicted"/>
<dbReference type="Proteomes" id="UP000094741">
    <property type="component" value="Unassembled WGS sequence"/>
</dbReference>
<evidence type="ECO:0000256" key="1">
    <source>
        <dbReference type="SAM" id="SignalP"/>
    </source>
</evidence>